<organism evidence="1 2">
    <name type="scientific">Paenibacillus amylolyticus</name>
    <dbReference type="NCBI Taxonomy" id="1451"/>
    <lineage>
        <taxon>Bacteria</taxon>
        <taxon>Bacillati</taxon>
        <taxon>Bacillota</taxon>
        <taxon>Bacilli</taxon>
        <taxon>Bacillales</taxon>
        <taxon>Paenibacillaceae</taxon>
        <taxon>Paenibacillus</taxon>
    </lineage>
</organism>
<sequence length="93" mass="10898">MERQLKKTFRSLSPKKKRLYASRTALGIRRTRKISDSVMIVPPPMGTERSIELEMKRIREAYRGDLGTVGYEKHINKVNQDFKSMMDKKGIRI</sequence>
<dbReference type="OrthoDB" id="9906008at2"/>
<evidence type="ECO:0000313" key="1">
    <source>
        <dbReference type="EMBL" id="OMF12102.1"/>
    </source>
</evidence>
<reference evidence="1 2" key="1">
    <citation type="submission" date="2016-11" db="EMBL/GenBank/DDBJ databases">
        <title>Paenibacillus species isolates.</title>
        <authorList>
            <person name="Beno S.M."/>
        </authorList>
    </citation>
    <scope>NUCLEOTIDE SEQUENCE [LARGE SCALE GENOMIC DNA]</scope>
    <source>
        <strain evidence="1 2">FSL H8-0246</strain>
    </source>
</reference>
<proteinExistence type="predicted"/>
<evidence type="ECO:0000313" key="2">
    <source>
        <dbReference type="Proteomes" id="UP000187134"/>
    </source>
</evidence>
<comment type="caution">
    <text evidence="1">The sequence shown here is derived from an EMBL/GenBank/DDBJ whole genome shotgun (WGS) entry which is preliminary data.</text>
</comment>
<dbReference type="EMBL" id="MRTJ01000008">
    <property type="protein sequence ID" value="OMF12102.1"/>
    <property type="molecule type" value="Genomic_DNA"/>
</dbReference>
<protein>
    <submittedName>
        <fullName evidence="1">Uncharacterized protein</fullName>
    </submittedName>
</protein>
<dbReference type="RefSeq" id="WP_076332818.1">
    <property type="nucleotide sequence ID" value="NZ_MRTJ01000008.1"/>
</dbReference>
<dbReference type="Proteomes" id="UP000187134">
    <property type="component" value="Unassembled WGS sequence"/>
</dbReference>
<gene>
    <name evidence="1" type="ORF">BK131_19030</name>
</gene>
<name>A0A1R1BQC7_PAEAM</name>
<dbReference type="AlphaFoldDB" id="A0A1R1BQC7"/>
<accession>A0A1R1BQC7</accession>